<feature type="region of interest" description="Disordered" evidence="1">
    <location>
        <begin position="17"/>
        <end position="36"/>
    </location>
</feature>
<evidence type="ECO:0008006" key="4">
    <source>
        <dbReference type="Google" id="ProtNLM"/>
    </source>
</evidence>
<organism evidence="2 3">
    <name type="scientific">Natronospirillum operosum</name>
    <dbReference type="NCBI Taxonomy" id="2759953"/>
    <lineage>
        <taxon>Bacteria</taxon>
        <taxon>Pseudomonadati</taxon>
        <taxon>Pseudomonadota</taxon>
        <taxon>Gammaproteobacteria</taxon>
        <taxon>Oceanospirillales</taxon>
        <taxon>Natronospirillaceae</taxon>
        <taxon>Natronospirillum</taxon>
    </lineage>
</organism>
<keyword evidence="3" id="KW-1185">Reference proteome</keyword>
<dbReference type="EMBL" id="SRMF01000014">
    <property type="protein sequence ID" value="TGG90289.1"/>
    <property type="molecule type" value="Genomic_DNA"/>
</dbReference>
<sequence length="92" mass="8932">MSKLYAQHNLMTTELDAAYGGGGGSSSNTQSNTEAANTDALLQCTAEATTAGLITGAGFSATGPGSILIGTATGAAYVLSGQGACSDVDLNP</sequence>
<dbReference type="RefSeq" id="WP_135484847.1">
    <property type="nucleotide sequence ID" value="NZ_SRMF01000014.1"/>
</dbReference>
<name>A0A4Z0W6Z8_9GAMM</name>
<gene>
    <name evidence="2" type="ORF">E4656_18675</name>
</gene>
<evidence type="ECO:0000313" key="3">
    <source>
        <dbReference type="Proteomes" id="UP000297475"/>
    </source>
</evidence>
<protein>
    <recommendedName>
        <fullName evidence="4">Bacteriocin</fullName>
    </recommendedName>
</protein>
<dbReference type="Proteomes" id="UP000297475">
    <property type="component" value="Unassembled WGS sequence"/>
</dbReference>
<evidence type="ECO:0000313" key="2">
    <source>
        <dbReference type="EMBL" id="TGG90289.1"/>
    </source>
</evidence>
<reference evidence="2 3" key="1">
    <citation type="submission" date="2019-04" db="EMBL/GenBank/DDBJ databases">
        <title>Natronospirillum operosus gen. nov., sp. nov., a haloalkaliphilic satellite isolated from decaying biomass of laboratory culture of cyanobacterium Geitlerinema sp. and proposal of Natronospirillaceae fam. nov. and Saccharospirillaceae fam. nov.</title>
        <authorList>
            <person name="Kevbrin V."/>
            <person name="Boltyanskaya Y."/>
            <person name="Koziaeva V."/>
            <person name="Grouzdev D.S."/>
            <person name="Park M."/>
            <person name="Cho J."/>
        </authorList>
    </citation>
    <scope>NUCLEOTIDE SEQUENCE [LARGE SCALE GENOMIC DNA]</scope>
    <source>
        <strain evidence="2 3">G-116</strain>
    </source>
</reference>
<proteinExistence type="predicted"/>
<evidence type="ECO:0000256" key="1">
    <source>
        <dbReference type="SAM" id="MobiDB-lite"/>
    </source>
</evidence>
<accession>A0A4Z0W6Z8</accession>
<comment type="caution">
    <text evidence="2">The sequence shown here is derived from an EMBL/GenBank/DDBJ whole genome shotgun (WGS) entry which is preliminary data.</text>
</comment>
<dbReference type="AlphaFoldDB" id="A0A4Z0W6Z8"/>